<dbReference type="GO" id="GO:0007018">
    <property type="term" value="P:microtubule-based movement"/>
    <property type="evidence" value="ECO:0007669"/>
    <property type="project" value="InterPro"/>
</dbReference>
<reference evidence="3 4" key="3">
    <citation type="journal article" date="2017" name="G3 (Bethesda)">
        <title>Comparative analysis highlights variable genome content of wheat rusts and divergence of the mating loci.</title>
        <authorList>
            <person name="Cuomo C.A."/>
            <person name="Bakkeren G."/>
            <person name="Khalil H.B."/>
            <person name="Panwar V."/>
            <person name="Joly D."/>
            <person name="Linning R."/>
            <person name="Sakthikumar S."/>
            <person name="Song X."/>
            <person name="Adiconis X."/>
            <person name="Fan L."/>
            <person name="Goldberg J.M."/>
            <person name="Levin J.Z."/>
            <person name="Young S."/>
            <person name="Zeng Q."/>
            <person name="Anikster Y."/>
            <person name="Bruce M."/>
            <person name="Wang M."/>
            <person name="Yin C."/>
            <person name="McCallum B."/>
            <person name="Szabo L.J."/>
            <person name="Hulbert S."/>
            <person name="Chen X."/>
            <person name="Fellers J.P."/>
        </authorList>
    </citation>
    <scope>NUCLEOTIDE SEQUENCE</scope>
    <source>
        <strain evidence="3">isolate 1-1 / race 1 (BBBD)</strain>
        <strain evidence="4">Isolate 1-1 / race 1 (BBBD)</strain>
    </source>
</reference>
<proteinExistence type="predicted"/>
<dbReference type="InterPro" id="IPR042228">
    <property type="entry name" value="Dynein_linker_3"/>
</dbReference>
<accession>A0A180FXF0</accession>
<dbReference type="Proteomes" id="UP000005240">
    <property type="component" value="Unassembled WGS sequence"/>
</dbReference>
<dbReference type="AlphaFoldDB" id="A0A180FXF0"/>
<evidence type="ECO:0000313" key="4">
    <source>
        <dbReference type="Proteomes" id="UP000005240"/>
    </source>
</evidence>
<dbReference type="EMBL" id="ADAS02006945">
    <property type="protein sequence ID" value="OAV85105.1"/>
    <property type="molecule type" value="Genomic_DNA"/>
</dbReference>
<dbReference type="EnsemblFungi" id="PTTG_30787-t43_1">
    <property type="protein sequence ID" value="PTTG_30787-t43_1-p1"/>
    <property type="gene ID" value="PTTG_30787"/>
</dbReference>
<dbReference type="InterPro" id="IPR042222">
    <property type="entry name" value="Dynein_2_N"/>
</dbReference>
<evidence type="ECO:0000313" key="3">
    <source>
        <dbReference type="EnsemblFungi" id="PTTG_30787-t43_1-p1"/>
    </source>
</evidence>
<dbReference type="Pfam" id="PF08393">
    <property type="entry name" value="DHC_N2"/>
    <property type="match status" value="1"/>
</dbReference>
<name>A0A180FXF0_PUCT1</name>
<dbReference type="STRING" id="630390.A0A180FXF0"/>
<reference evidence="3" key="4">
    <citation type="submission" date="2025-05" db="UniProtKB">
        <authorList>
            <consortium name="EnsemblFungi"/>
        </authorList>
    </citation>
    <scope>IDENTIFICATION</scope>
    <source>
        <strain evidence="3">isolate 1-1 / race 1 (BBBD)</strain>
    </source>
</reference>
<dbReference type="Gene3D" id="1.20.140.100">
    <property type="entry name" value="Dynein heavy chain, N-terminal domain 2"/>
    <property type="match status" value="2"/>
</dbReference>
<evidence type="ECO:0000259" key="1">
    <source>
        <dbReference type="Pfam" id="PF08393"/>
    </source>
</evidence>
<sequence length="164" mass="19493">MKLSLYYKTFKEDATIWTDRLSRMIKIFNKWIDFQCQWVYLKDAEYLGLMKRVFKSLYVLDVIQIPEVLKTLYKLVEALGKLQKALGEYLEHEQSSFPRFYFVGDEDLLKILGNSKDILRVVKHLKKMFAGLHHGRIIFKVRFQTAQGNNLTLTCRSYGKKRSR</sequence>
<gene>
    <name evidence="2" type="ORF">PTTG_30787</name>
</gene>
<reference evidence="2" key="2">
    <citation type="submission" date="2016-05" db="EMBL/GenBank/DDBJ databases">
        <title>Comparative analysis highlights variable genome content of wheat rusts and divergence of the mating loci.</title>
        <authorList>
            <person name="Cuomo C.A."/>
            <person name="Bakkeren G."/>
            <person name="Szabo L."/>
            <person name="Khalil H."/>
            <person name="Joly D."/>
            <person name="Goldberg J."/>
            <person name="Young S."/>
            <person name="Zeng Q."/>
            <person name="Fellers J."/>
        </authorList>
    </citation>
    <scope>NUCLEOTIDE SEQUENCE [LARGE SCALE GENOMIC DNA]</scope>
    <source>
        <strain evidence="2">1-1 BBBD Race 1</strain>
    </source>
</reference>
<dbReference type="GO" id="GO:0045505">
    <property type="term" value="F:dynein intermediate chain binding"/>
    <property type="evidence" value="ECO:0007669"/>
    <property type="project" value="InterPro"/>
</dbReference>
<dbReference type="InterPro" id="IPR013602">
    <property type="entry name" value="Dynein_heavy_linker"/>
</dbReference>
<reference evidence="2" key="1">
    <citation type="submission" date="2009-11" db="EMBL/GenBank/DDBJ databases">
        <authorList>
            <consortium name="The Broad Institute Genome Sequencing Platform"/>
            <person name="Ward D."/>
            <person name="Feldgarden M."/>
            <person name="Earl A."/>
            <person name="Young S.K."/>
            <person name="Zeng Q."/>
            <person name="Koehrsen M."/>
            <person name="Alvarado L."/>
            <person name="Berlin A."/>
            <person name="Bochicchio J."/>
            <person name="Borenstein D."/>
            <person name="Chapman S.B."/>
            <person name="Chen Z."/>
            <person name="Engels R."/>
            <person name="Freedman E."/>
            <person name="Gellesch M."/>
            <person name="Goldberg J."/>
            <person name="Griggs A."/>
            <person name="Gujja S."/>
            <person name="Heilman E."/>
            <person name="Heiman D."/>
            <person name="Hepburn T."/>
            <person name="Howarth C."/>
            <person name="Jen D."/>
            <person name="Larson L."/>
            <person name="Lewis B."/>
            <person name="Mehta T."/>
            <person name="Park D."/>
            <person name="Pearson M."/>
            <person name="Roberts A."/>
            <person name="Saif S."/>
            <person name="Shea T."/>
            <person name="Shenoy N."/>
            <person name="Sisk P."/>
            <person name="Stolte C."/>
            <person name="Sykes S."/>
            <person name="Thomson T."/>
            <person name="Walk T."/>
            <person name="White J."/>
            <person name="Yandava C."/>
            <person name="Izard J."/>
            <person name="Baranova O.V."/>
            <person name="Blanton J.M."/>
            <person name="Tanner A.C."/>
            <person name="Dewhirst F.E."/>
            <person name="Haas B."/>
            <person name="Nusbaum C."/>
            <person name="Birren B."/>
        </authorList>
    </citation>
    <scope>NUCLEOTIDE SEQUENCE [LARGE SCALE GENOMIC DNA]</scope>
    <source>
        <strain evidence="2">1-1 BBBD Race 1</strain>
    </source>
</reference>
<dbReference type="VEuPathDB" id="FungiDB:PTTG_30787"/>
<protein>
    <submittedName>
        <fullName evidence="3">DHC_N2 domain-containing protein</fullName>
    </submittedName>
</protein>
<dbReference type="GO" id="GO:0051959">
    <property type="term" value="F:dynein light intermediate chain binding"/>
    <property type="evidence" value="ECO:0007669"/>
    <property type="project" value="InterPro"/>
</dbReference>
<keyword evidence="4" id="KW-1185">Reference proteome</keyword>
<dbReference type="PANTHER" id="PTHR45703:SF36">
    <property type="entry name" value="DYNEIN HEAVY CHAIN, CYTOPLASMIC"/>
    <property type="match status" value="1"/>
</dbReference>
<dbReference type="InterPro" id="IPR026983">
    <property type="entry name" value="DHC"/>
</dbReference>
<feature type="domain" description="Dynein heavy chain linker" evidence="1">
    <location>
        <begin position="43"/>
        <end position="136"/>
    </location>
</feature>
<evidence type="ECO:0000313" key="2">
    <source>
        <dbReference type="EMBL" id="OAV85105.1"/>
    </source>
</evidence>
<dbReference type="OrthoDB" id="2505997at2759"/>
<dbReference type="GO" id="GO:0030286">
    <property type="term" value="C:dynein complex"/>
    <property type="evidence" value="ECO:0007669"/>
    <property type="project" value="InterPro"/>
</dbReference>
<dbReference type="Gene3D" id="3.20.180.20">
    <property type="entry name" value="Dynein heavy chain, N-terminal domain 2"/>
    <property type="match status" value="1"/>
</dbReference>
<dbReference type="PANTHER" id="PTHR45703">
    <property type="entry name" value="DYNEIN HEAVY CHAIN"/>
    <property type="match status" value="1"/>
</dbReference>
<organism evidence="2">
    <name type="scientific">Puccinia triticina (isolate 1-1 / race 1 (BBBD))</name>
    <name type="common">Brown leaf rust fungus</name>
    <dbReference type="NCBI Taxonomy" id="630390"/>
    <lineage>
        <taxon>Eukaryota</taxon>
        <taxon>Fungi</taxon>
        <taxon>Dikarya</taxon>
        <taxon>Basidiomycota</taxon>
        <taxon>Pucciniomycotina</taxon>
        <taxon>Pucciniomycetes</taxon>
        <taxon>Pucciniales</taxon>
        <taxon>Pucciniaceae</taxon>
        <taxon>Puccinia</taxon>
    </lineage>
</organism>